<dbReference type="AlphaFoldDB" id="A0A378W0Y2"/>
<evidence type="ECO:0000313" key="3">
    <source>
        <dbReference type="EMBL" id="SUA25131.1"/>
    </source>
</evidence>
<dbReference type="Gene3D" id="3.40.190.10">
    <property type="entry name" value="Periplasmic binding protein-like II"/>
    <property type="match status" value="1"/>
</dbReference>
<feature type="signal peptide" evidence="2">
    <location>
        <begin position="1"/>
        <end position="19"/>
    </location>
</feature>
<sequence>MKRKIWLLPLLAVSAYLQAQTEVRLAVHKSFSLPKGLIARFERANDAKVSIIQAGGANEMLNKLILSRANPIADAVYGLDNANIGKAREMGILAAAQPESAPVAVGLPSALAVDYGYVSVNYDKNGLKAKAAPAANPAGFDPPRI</sequence>
<name>A0A378W0Y2_NEIGO</name>
<keyword evidence="1 2" id="KW-0732">Signal</keyword>
<dbReference type="InterPro" id="IPR005948">
    <property type="entry name" value="ThiB-like"/>
</dbReference>
<dbReference type="GO" id="GO:0015888">
    <property type="term" value="P:thiamine transport"/>
    <property type="evidence" value="ECO:0007669"/>
    <property type="project" value="InterPro"/>
</dbReference>
<accession>A0A378W0Y2</accession>
<dbReference type="PANTHER" id="PTHR30006:SF2">
    <property type="entry name" value="ABC TRANSPORTER SUBSTRATE-BINDING PROTEIN"/>
    <property type="match status" value="1"/>
</dbReference>
<dbReference type="GO" id="GO:0030975">
    <property type="term" value="F:thiamine binding"/>
    <property type="evidence" value="ECO:0007669"/>
    <property type="project" value="InterPro"/>
</dbReference>
<evidence type="ECO:0000256" key="1">
    <source>
        <dbReference type="ARBA" id="ARBA00022729"/>
    </source>
</evidence>
<dbReference type="GO" id="GO:0030976">
    <property type="term" value="F:thiamine pyrophosphate binding"/>
    <property type="evidence" value="ECO:0007669"/>
    <property type="project" value="TreeGrafter"/>
</dbReference>
<proteinExistence type="predicted"/>
<dbReference type="NCBIfam" id="TIGR01254">
    <property type="entry name" value="sfuA"/>
    <property type="match status" value="1"/>
</dbReference>
<feature type="chain" id="PRO_5016739203" evidence="2">
    <location>
        <begin position="20"/>
        <end position="145"/>
    </location>
</feature>
<reference evidence="3" key="1">
    <citation type="submission" date="2018-06" db="EMBL/GenBank/DDBJ databases">
        <authorList>
            <consortium name="Pathogen Informatics"/>
            <person name="Doyle S."/>
        </authorList>
    </citation>
    <scope>NUCLEOTIDE SEQUENCE [LARGE SCALE GENOMIC DNA]</scope>
    <source>
        <strain evidence="3">NCTC11421</strain>
    </source>
</reference>
<protein>
    <submittedName>
        <fullName evidence="3">Putative solute-binding periplasmic protein</fullName>
    </submittedName>
</protein>
<dbReference type="PANTHER" id="PTHR30006">
    <property type="entry name" value="THIAMINE-BINDING PERIPLASMIC PROTEIN-RELATED"/>
    <property type="match status" value="1"/>
</dbReference>
<dbReference type="GO" id="GO:0030288">
    <property type="term" value="C:outer membrane-bounded periplasmic space"/>
    <property type="evidence" value="ECO:0007669"/>
    <property type="project" value="TreeGrafter"/>
</dbReference>
<dbReference type="EMBL" id="UGRI01000001">
    <property type="protein sequence ID" value="SUA25131.1"/>
    <property type="molecule type" value="Genomic_DNA"/>
</dbReference>
<evidence type="ECO:0000256" key="2">
    <source>
        <dbReference type="SAM" id="SignalP"/>
    </source>
</evidence>
<organism evidence="3">
    <name type="scientific">Neisseria gonorrhoeae</name>
    <dbReference type="NCBI Taxonomy" id="485"/>
    <lineage>
        <taxon>Bacteria</taxon>
        <taxon>Pseudomonadati</taxon>
        <taxon>Pseudomonadota</taxon>
        <taxon>Betaproteobacteria</taxon>
        <taxon>Neisseriales</taxon>
        <taxon>Neisseriaceae</taxon>
        <taxon>Neisseria</taxon>
    </lineage>
</organism>
<gene>
    <name evidence="3" type="ORF">NCTC11421_03139</name>
</gene>
<dbReference type="SUPFAM" id="SSF53850">
    <property type="entry name" value="Periplasmic binding protein-like II"/>
    <property type="match status" value="1"/>
</dbReference>